<protein>
    <submittedName>
        <fullName evidence="2">Lower collar protein</fullName>
    </submittedName>
</protein>
<feature type="region of interest" description="Disordered" evidence="1">
    <location>
        <begin position="99"/>
        <end position="126"/>
    </location>
</feature>
<reference evidence="2" key="1">
    <citation type="journal article" date="2021" name="Proc. Natl. Acad. Sci. U.S.A.">
        <title>A Catalog of Tens of Thousands of Viruses from Human Metagenomes Reveals Hidden Associations with Chronic Diseases.</title>
        <authorList>
            <person name="Tisza M.J."/>
            <person name="Buck C.B."/>
        </authorList>
    </citation>
    <scope>NUCLEOTIDE SEQUENCE</scope>
    <source>
        <strain evidence="2">CtnuR9</strain>
    </source>
</reference>
<sequence>MLTFNNNDFAALDEHKYTLRDVVEALGYDWGMQDYPIFDEGYREKLNRAIYNHFCFRRIASETPAMFIFYLNRRMVEQMPNINPVYELVRREQFDPFATTQGKSNSATQGKNSNQSVATASSTPQVFLDNPDGEQYLTGVTKQTDNGNQDGTAVTTYSSISGVGNAVYDMMASSFMATDNLVFNLLEPLFMQTWDDMPM</sequence>
<evidence type="ECO:0000313" key="2">
    <source>
        <dbReference type="EMBL" id="DAF93337.1"/>
    </source>
</evidence>
<proteinExistence type="predicted"/>
<organism evidence="2">
    <name type="scientific">Podoviridae sp. ctnuR9</name>
    <dbReference type="NCBI Taxonomy" id="2825276"/>
    <lineage>
        <taxon>Viruses</taxon>
        <taxon>Duplodnaviria</taxon>
        <taxon>Heunggongvirae</taxon>
        <taxon>Uroviricota</taxon>
        <taxon>Caudoviricetes</taxon>
    </lineage>
</organism>
<dbReference type="EMBL" id="BK016084">
    <property type="protein sequence ID" value="DAF93337.1"/>
    <property type="molecule type" value="Genomic_DNA"/>
</dbReference>
<feature type="compositionally biased region" description="Polar residues" evidence="1">
    <location>
        <begin position="99"/>
        <end position="125"/>
    </location>
</feature>
<evidence type="ECO:0000256" key="1">
    <source>
        <dbReference type="SAM" id="MobiDB-lite"/>
    </source>
</evidence>
<name>A0A8S5UFS3_9CAUD</name>
<accession>A0A8S5UFS3</accession>